<keyword evidence="4" id="KW-1185">Reference proteome</keyword>
<dbReference type="Gene3D" id="2.40.100.20">
    <property type="match status" value="1"/>
</dbReference>
<dbReference type="InterPro" id="IPR029000">
    <property type="entry name" value="Cyclophilin-like_dom_sf"/>
</dbReference>
<sequence>MSKKILIELTINHQQKLTAQFEDNVTTQALIAKMPFTIQMDNLYSREMCYRFGRGGLPIDKNVGNRSYQIGDISYWPPMGSLVFLYKQNGEIFEQQPIGHIDSNLTCFSQLTSADVKFAIKA</sequence>
<reference evidence="4" key="3">
    <citation type="submission" date="2020-03" db="EMBL/GenBank/DDBJ databases">
        <title>SpeciesPrimer: A bioinformatics pipeline dedicated to the design of qPCR primers for the quantification of bacterial species.</title>
        <authorList>
            <person name="Dreier M."/>
            <person name="Berthoud H."/>
            <person name="Shani N."/>
            <person name="Wechsler D."/>
            <person name="Junier P."/>
        </authorList>
    </citation>
    <scope>NUCLEOTIDE SEQUENCE [LARGE SCALE GENOMIC DNA]</scope>
    <source>
        <strain evidence="4">FAM13073</strain>
    </source>
</reference>
<evidence type="ECO:0000313" key="5">
    <source>
        <dbReference type="Proteomes" id="UP000743107"/>
    </source>
</evidence>
<dbReference type="Proteomes" id="UP000472573">
    <property type="component" value="Unassembled WGS sequence"/>
</dbReference>
<evidence type="ECO:0000313" key="2">
    <source>
        <dbReference type="EMBL" id="KAF0413609.1"/>
    </source>
</evidence>
<reference evidence="2 4" key="1">
    <citation type="submission" date="2019-10" db="EMBL/GenBank/DDBJ databases">
        <authorList>
            <person name="Irmler S."/>
            <person name="Berthoud H."/>
            <person name="Roetschi A."/>
            <person name="Arias E."/>
            <person name="Shani N."/>
            <person name="Wuethrich D."/>
            <person name="Bruggmann R."/>
        </authorList>
    </citation>
    <scope>NUCLEOTIDE SEQUENCE [LARGE SCALE GENOMIC DNA]</scope>
    <source>
        <strain evidence="2 4">FAM13073</strain>
    </source>
</reference>
<evidence type="ECO:0000259" key="1">
    <source>
        <dbReference type="Pfam" id="PF18050"/>
    </source>
</evidence>
<name>A0A6L5A5W1_PEDPE</name>
<feature type="domain" description="Cyclophilin-like" evidence="1">
    <location>
        <begin position="13"/>
        <end position="115"/>
    </location>
</feature>
<dbReference type="Pfam" id="PF18050">
    <property type="entry name" value="Cyclophil_like2"/>
    <property type="match status" value="1"/>
</dbReference>
<dbReference type="SUPFAM" id="SSF50891">
    <property type="entry name" value="Cyclophilin-like"/>
    <property type="match status" value="1"/>
</dbReference>
<comment type="caution">
    <text evidence="3">The sequence shown here is derived from an EMBL/GenBank/DDBJ whole genome shotgun (WGS) entry which is preliminary data.</text>
</comment>
<dbReference type="AlphaFoldDB" id="A0A6L5A5W1"/>
<dbReference type="EMBL" id="WENB01000003">
    <property type="protein sequence ID" value="KAF0413609.1"/>
    <property type="molecule type" value="Genomic_DNA"/>
</dbReference>
<gene>
    <name evidence="2" type="ORF">GBO79_06545</name>
    <name evidence="3" type="ORF">ITQ97_05695</name>
</gene>
<proteinExistence type="predicted"/>
<dbReference type="InterPro" id="IPR041183">
    <property type="entry name" value="Cyclophilin-like"/>
</dbReference>
<dbReference type="EMBL" id="JADOFV010000003">
    <property type="protein sequence ID" value="MBF7127297.1"/>
    <property type="molecule type" value="Genomic_DNA"/>
</dbReference>
<protein>
    <recommendedName>
        <fullName evidence="1">Cyclophilin-like domain-containing protein</fullName>
    </recommendedName>
</protein>
<dbReference type="RefSeq" id="WP_060743392.1">
    <property type="nucleotide sequence ID" value="NZ_JABJXG010000010.1"/>
</dbReference>
<organism evidence="3 5">
    <name type="scientific">Pediococcus pentosaceus</name>
    <dbReference type="NCBI Taxonomy" id="1255"/>
    <lineage>
        <taxon>Bacteria</taxon>
        <taxon>Bacillati</taxon>
        <taxon>Bacillota</taxon>
        <taxon>Bacilli</taxon>
        <taxon>Lactobacillales</taxon>
        <taxon>Lactobacillaceae</taxon>
        <taxon>Pediococcus</taxon>
    </lineage>
</organism>
<dbReference type="Proteomes" id="UP000743107">
    <property type="component" value="Unassembled WGS sequence"/>
</dbReference>
<reference evidence="3" key="4">
    <citation type="submission" date="2020-11" db="EMBL/GenBank/DDBJ databases">
        <title>Antibiotic susceptibility profiles of Pediococcus pentosaceus from various origins and their implications for the safety assessment of strains with food-technology applications.</title>
        <authorList>
            <person name="Shani N."/>
            <person name="Oberhaensli S."/>
            <person name="Arias E."/>
        </authorList>
    </citation>
    <scope>NUCLEOTIDE SEQUENCE</scope>
    <source>
        <strain evidence="3">FAM 19164</strain>
    </source>
</reference>
<reference evidence="2" key="2">
    <citation type="submission" date="2019-12" db="EMBL/GenBank/DDBJ databases">
        <title>SpeciesPrimer: A bioinformatics pipeline dedicated to the design of qPCR primers for the quantification of bacterial species.</title>
        <authorList>
            <person name="Dreier M."/>
            <person name="Berthoud H."/>
            <person name="Shani N."/>
            <person name="Wechsler D."/>
            <person name="Junier P."/>
        </authorList>
    </citation>
    <scope>NUCLEOTIDE SEQUENCE</scope>
    <source>
        <strain evidence="2">FAM13073</strain>
    </source>
</reference>
<evidence type="ECO:0000313" key="3">
    <source>
        <dbReference type="EMBL" id="MBF7127297.1"/>
    </source>
</evidence>
<accession>A0A6L5A5W1</accession>
<evidence type="ECO:0000313" key="4">
    <source>
        <dbReference type="Proteomes" id="UP000472573"/>
    </source>
</evidence>